<evidence type="ECO:0008006" key="3">
    <source>
        <dbReference type="Google" id="ProtNLM"/>
    </source>
</evidence>
<protein>
    <recommendedName>
        <fullName evidence="3">Lipoprotein</fullName>
    </recommendedName>
</protein>
<evidence type="ECO:0000313" key="1">
    <source>
        <dbReference type="EMBL" id="CAG9172840.1"/>
    </source>
</evidence>
<organism evidence="1 2">
    <name type="scientific">Cupriavidus respiraculi</name>
    <dbReference type="NCBI Taxonomy" id="195930"/>
    <lineage>
        <taxon>Bacteria</taxon>
        <taxon>Pseudomonadati</taxon>
        <taxon>Pseudomonadota</taxon>
        <taxon>Betaproteobacteria</taxon>
        <taxon>Burkholderiales</taxon>
        <taxon>Burkholderiaceae</taxon>
        <taxon>Cupriavidus</taxon>
    </lineage>
</organism>
<comment type="caution">
    <text evidence="1">The sequence shown here is derived from an EMBL/GenBank/DDBJ whole genome shotgun (WGS) entry which is preliminary data.</text>
</comment>
<reference evidence="1 2" key="1">
    <citation type="submission" date="2021-08" db="EMBL/GenBank/DDBJ databases">
        <authorList>
            <person name="Peeters C."/>
        </authorList>
    </citation>
    <scope>NUCLEOTIDE SEQUENCE [LARGE SCALE GENOMIC DNA]</scope>
    <source>
        <strain evidence="1 2">LMG 21510</strain>
    </source>
</reference>
<dbReference type="Proteomes" id="UP000721236">
    <property type="component" value="Unassembled WGS sequence"/>
</dbReference>
<gene>
    <name evidence="1" type="ORF">LMG21510_02087</name>
</gene>
<keyword evidence="2" id="KW-1185">Reference proteome</keyword>
<sequence length="142" mass="15023">MSASLSRLDSFRRALPSALARRGLAATLALAGAAPLGGCATELPRDINGSPPTARLVPNAVPPAPLSAQERERLAALNEQVLRDQEAAIARDQQAAAWARAYSYPRTSYSLYYGGWGGGGWGGGVSVGSPGYWGWGGYPYWW</sequence>
<proteinExistence type="predicted"/>
<dbReference type="RefSeq" id="WP_224041582.1">
    <property type="nucleotide sequence ID" value="NZ_CAJZAH010000002.1"/>
</dbReference>
<accession>A0ABN7YL22</accession>
<dbReference type="EMBL" id="CAJZAH010000002">
    <property type="protein sequence ID" value="CAG9172840.1"/>
    <property type="molecule type" value="Genomic_DNA"/>
</dbReference>
<evidence type="ECO:0000313" key="2">
    <source>
        <dbReference type="Proteomes" id="UP000721236"/>
    </source>
</evidence>
<name>A0ABN7YL22_9BURK</name>